<dbReference type="Proteomes" id="UP000549394">
    <property type="component" value="Unassembled WGS sequence"/>
</dbReference>
<dbReference type="Gene3D" id="1.10.238.10">
    <property type="entry name" value="EF-hand"/>
    <property type="match status" value="1"/>
</dbReference>
<dbReference type="GO" id="GO:0005509">
    <property type="term" value="F:calcium ion binding"/>
    <property type="evidence" value="ECO:0007669"/>
    <property type="project" value="InterPro"/>
</dbReference>
<dbReference type="AlphaFoldDB" id="A0A7I8VC40"/>
<dbReference type="EMBL" id="CAJFCJ010000003">
    <property type="protein sequence ID" value="CAD5113258.1"/>
    <property type="molecule type" value="Genomic_DNA"/>
</dbReference>
<protein>
    <submittedName>
        <fullName evidence="3">DgyrCDS2436</fullName>
    </submittedName>
</protein>
<dbReference type="PANTHER" id="PTHR19972">
    <property type="entry name" value="CALBINDIN"/>
    <property type="match status" value="1"/>
</dbReference>
<keyword evidence="4" id="KW-1185">Reference proteome</keyword>
<dbReference type="SUPFAM" id="SSF47473">
    <property type="entry name" value="EF-hand"/>
    <property type="match status" value="2"/>
</dbReference>
<dbReference type="InterPro" id="IPR018247">
    <property type="entry name" value="EF_Hand_1_Ca_BS"/>
</dbReference>
<name>A0A7I8VC40_9ANNE</name>
<dbReference type="InterPro" id="IPR051001">
    <property type="entry name" value="Calbindin_Ca-bind"/>
</dbReference>
<feature type="domain" description="EF-hand" evidence="2">
    <location>
        <begin position="178"/>
        <end position="213"/>
    </location>
</feature>
<evidence type="ECO:0000256" key="1">
    <source>
        <dbReference type="ARBA" id="ARBA00022837"/>
    </source>
</evidence>
<dbReference type="PANTHER" id="PTHR19972:SF10">
    <property type="entry name" value="CALBINDIN-32"/>
    <property type="match status" value="1"/>
</dbReference>
<dbReference type="GO" id="GO:0045202">
    <property type="term" value="C:synapse"/>
    <property type="evidence" value="ECO:0007669"/>
    <property type="project" value="TreeGrafter"/>
</dbReference>
<evidence type="ECO:0000313" key="3">
    <source>
        <dbReference type="EMBL" id="CAD5113258.1"/>
    </source>
</evidence>
<dbReference type="GO" id="GO:0005829">
    <property type="term" value="C:cytosol"/>
    <property type="evidence" value="ECO:0007669"/>
    <property type="project" value="TreeGrafter"/>
</dbReference>
<gene>
    <name evidence="3" type="ORF">DGYR_LOCUS2285</name>
</gene>
<dbReference type="PROSITE" id="PS50222">
    <property type="entry name" value="EF_HAND_2"/>
    <property type="match status" value="1"/>
</dbReference>
<dbReference type="InterPro" id="IPR011992">
    <property type="entry name" value="EF-hand-dom_pair"/>
</dbReference>
<keyword evidence="1" id="KW-0106">Calcium</keyword>
<dbReference type="GO" id="GO:0043005">
    <property type="term" value="C:neuron projection"/>
    <property type="evidence" value="ECO:0007669"/>
    <property type="project" value="TreeGrafter"/>
</dbReference>
<organism evidence="3 4">
    <name type="scientific">Dimorphilus gyrociliatus</name>
    <dbReference type="NCBI Taxonomy" id="2664684"/>
    <lineage>
        <taxon>Eukaryota</taxon>
        <taxon>Metazoa</taxon>
        <taxon>Spiralia</taxon>
        <taxon>Lophotrochozoa</taxon>
        <taxon>Annelida</taxon>
        <taxon>Polychaeta</taxon>
        <taxon>Polychaeta incertae sedis</taxon>
        <taxon>Dinophilidae</taxon>
        <taxon>Dimorphilus</taxon>
    </lineage>
</organism>
<reference evidence="3 4" key="1">
    <citation type="submission" date="2020-08" db="EMBL/GenBank/DDBJ databases">
        <authorList>
            <person name="Hejnol A."/>
        </authorList>
    </citation>
    <scope>NUCLEOTIDE SEQUENCE [LARGE SCALE GENOMIC DNA]</scope>
</reference>
<dbReference type="GO" id="GO:0005634">
    <property type="term" value="C:nucleus"/>
    <property type="evidence" value="ECO:0007669"/>
    <property type="project" value="TreeGrafter"/>
</dbReference>
<sequence>MCDKGSDGKRRTATKLYYLKDVKRRGNSEFDHPYTQFEKDVTINHLLETPAENSKKNPIQVDKHDENQGLYSDQETSPLMSCDTDEPIHSVDIMKIWLEYTQDEGSLCGENLERFLNDYAEYCDHANSYGQSLQFQVKTLKIYTKLETKSLNLQAFYTMFNTERNFLTNFKMELNDKLSDSEINSIFNHYDKDRNQSLDNEEFLAFIRDLSKHLHYPDFGGNQLKDYVKTLLSSFKSSGFTKENLRKFLNGS</sequence>
<comment type="caution">
    <text evidence="3">The sequence shown here is derived from an EMBL/GenBank/DDBJ whole genome shotgun (WGS) entry which is preliminary data.</text>
</comment>
<dbReference type="GO" id="GO:0051480">
    <property type="term" value="P:regulation of cytosolic calcium ion concentration"/>
    <property type="evidence" value="ECO:0007669"/>
    <property type="project" value="TreeGrafter"/>
</dbReference>
<evidence type="ECO:0000313" key="4">
    <source>
        <dbReference type="Proteomes" id="UP000549394"/>
    </source>
</evidence>
<proteinExistence type="predicted"/>
<dbReference type="InterPro" id="IPR002048">
    <property type="entry name" value="EF_hand_dom"/>
</dbReference>
<dbReference type="SMART" id="SM00054">
    <property type="entry name" value="EFh"/>
    <property type="match status" value="1"/>
</dbReference>
<accession>A0A7I8VC40</accession>
<dbReference type="PROSITE" id="PS00018">
    <property type="entry name" value="EF_HAND_1"/>
    <property type="match status" value="1"/>
</dbReference>
<evidence type="ECO:0000259" key="2">
    <source>
        <dbReference type="PROSITE" id="PS50222"/>
    </source>
</evidence>